<gene>
    <name evidence="1" type="ORF">LCGC14_2816090</name>
</gene>
<feature type="non-terminal residue" evidence="1">
    <location>
        <position position="1"/>
    </location>
</feature>
<sequence>VPARGDGVYSEAATVLTTSAVSPMTISLFGAYIETKAIITVEGGSIRWRITGNPTAQLGHIAYVGDTIILDSEYDIHNFLAVLNAGTSGATIFHSIWGR</sequence>
<dbReference type="EMBL" id="LAZR01053240">
    <property type="protein sequence ID" value="KKK81177.1"/>
    <property type="molecule type" value="Genomic_DNA"/>
</dbReference>
<proteinExistence type="predicted"/>
<comment type="caution">
    <text evidence="1">The sequence shown here is derived from an EMBL/GenBank/DDBJ whole genome shotgun (WGS) entry which is preliminary data.</text>
</comment>
<dbReference type="AlphaFoldDB" id="A0A0F8YIE5"/>
<name>A0A0F8YIE5_9ZZZZ</name>
<evidence type="ECO:0000313" key="1">
    <source>
        <dbReference type="EMBL" id="KKK81177.1"/>
    </source>
</evidence>
<reference evidence="1" key="1">
    <citation type="journal article" date="2015" name="Nature">
        <title>Complex archaea that bridge the gap between prokaryotes and eukaryotes.</title>
        <authorList>
            <person name="Spang A."/>
            <person name="Saw J.H."/>
            <person name="Jorgensen S.L."/>
            <person name="Zaremba-Niedzwiedzka K."/>
            <person name="Martijn J."/>
            <person name="Lind A.E."/>
            <person name="van Eijk R."/>
            <person name="Schleper C."/>
            <person name="Guy L."/>
            <person name="Ettema T.J."/>
        </authorList>
    </citation>
    <scope>NUCLEOTIDE SEQUENCE</scope>
</reference>
<accession>A0A0F8YIE5</accession>
<protein>
    <submittedName>
        <fullName evidence="1">Uncharacterized protein</fullName>
    </submittedName>
</protein>
<organism evidence="1">
    <name type="scientific">marine sediment metagenome</name>
    <dbReference type="NCBI Taxonomy" id="412755"/>
    <lineage>
        <taxon>unclassified sequences</taxon>
        <taxon>metagenomes</taxon>
        <taxon>ecological metagenomes</taxon>
    </lineage>
</organism>